<gene>
    <name evidence="1" type="ordered locus">PERMA_1896</name>
</gene>
<dbReference type="Proteomes" id="UP000001366">
    <property type="component" value="Chromosome"/>
</dbReference>
<dbReference type="EMBL" id="CP001230">
    <property type="protein sequence ID" value="ACO03070.1"/>
    <property type="molecule type" value="Genomic_DNA"/>
</dbReference>
<dbReference type="Pfam" id="PF12974">
    <property type="entry name" value="Phosphonate-bd"/>
    <property type="match status" value="1"/>
</dbReference>
<accession>C0QSL2</accession>
<dbReference type="STRING" id="123214.PERMA_1896"/>
<dbReference type="KEGG" id="pmx:PERMA_1896"/>
<dbReference type="SUPFAM" id="SSF53850">
    <property type="entry name" value="Periplasmic binding protein-like II"/>
    <property type="match status" value="1"/>
</dbReference>
<protein>
    <submittedName>
        <fullName evidence="1">Putative phosphonates-binding protein</fullName>
    </submittedName>
</protein>
<sequence>MKVFKGFLLSLIFIIYSYGADSIILAVLSSGNPVDEYRKFKALSNYLSNVLDREVQLKIVGKYTQLLDLYEEQHIDISISCPVVFYKIKEKHNVEATAVVKIDGMILEAGVIVVRKDSDIKDVNDLRDKKVTLGSSICASNCIMPLYILSKEGITYRDIPDMWSSGSDKAAILAVISGLADAAGVKEESALLFIDRIRIIAKSPYVPRLVVAVSKDIPEDLRVRIKKALYDLNDEKTLKRLGIDGFEKPEKRMFELIKDYEDILSQYPLLQ</sequence>
<organism evidence="1 2">
    <name type="scientific">Persephonella marina (strain DSM 14350 / EX-H1)</name>
    <dbReference type="NCBI Taxonomy" id="123214"/>
    <lineage>
        <taxon>Bacteria</taxon>
        <taxon>Pseudomonadati</taxon>
        <taxon>Aquificota</taxon>
        <taxon>Aquificia</taxon>
        <taxon>Aquificales</taxon>
        <taxon>Hydrogenothermaceae</taxon>
        <taxon>Persephonella</taxon>
    </lineage>
</organism>
<reference evidence="1 2" key="1">
    <citation type="journal article" date="2009" name="J. Bacteriol.">
        <title>Complete and draft genome sequences of six members of the Aquificales.</title>
        <authorList>
            <person name="Reysenbach A.L."/>
            <person name="Hamamura N."/>
            <person name="Podar M."/>
            <person name="Griffiths E."/>
            <person name="Ferreira S."/>
            <person name="Hochstein R."/>
            <person name="Heidelberg J."/>
            <person name="Johnson J."/>
            <person name="Mead D."/>
            <person name="Pohorille A."/>
            <person name="Sarmiento M."/>
            <person name="Schweighofer K."/>
            <person name="Seshadri R."/>
            <person name="Voytek M.A."/>
        </authorList>
    </citation>
    <scope>NUCLEOTIDE SEQUENCE [LARGE SCALE GENOMIC DNA]</scope>
    <source>
        <strain evidence="2">DSM 14350 / EX-H1</strain>
    </source>
</reference>
<dbReference type="RefSeq" id="WP_012675309.1">
    <property type="nucleotide sequence ID" value="NC_012440.1"/>
</dbReference>
<evidence type="ECO:0000313" key="1">
    <source>
        <dbReference type="EMBL" id="ACO03070.1"/>
    </source>
</evidence>
<evidence type="ECO:0000313" key="2">
    <source>
        <dbReference type="Proteomes" id="UP000001366"/>
    </source>
</evidence>
<dbReference type="OrthoDB" id="9776786at2"/>
<dbReference type="eggNOG" id="COG3221">
    <property type="taxonomic scope" value="Bacteria"/>
</dbReference>
<proteinExistence type="predicted"/>
<dbReference type="HOGENOM" id="CLU_1034151_0_0_0"/>
<keyword evidence="2" id="KW-1185">Reference proteome</keyword>
<dbReference type="PANTHER" id="PTHR35841">
    <property type="entry name" value="PHOSPHONATES-BINDING PERIPLASMIC PROTEIN"/>
    <property type="match status" value="1"/>
</dbReference>
<dbReference type="PaxDb" id="123214-PERMA_1896"/>
<dbReference type="AlphaFoldDB" id="C0QSL2"/>
<name>C0QSL2_PERMH</name>
<dbReference type="PANTHER" id="PTHR35841:SF1">
    <property type="entry name" value="PHOSPHONATES-BINDING PERIPLASMIC PROTEIN"/>
    <property type="match status" value="1"/>
</dbReference>
<dbReference type="Gene3D" id="3.40.190.10">
    <property type="entry name" value="Periplasmic binding protein-like II"/>
    <property type="match status" value="2"/>
</dbReference>